<evidence type="ECO:0000256" key="13">
    <source>
        <dbReference type="ARBA" id="ARBA00044770"/>
    </source>
</evidence>
<comment type="catalytic activity">
    <reaction evidence="14">
        <text>[GlcNAc-(1-&gt;4)-Mur2Ac(oyl-L-Ala-gamma-D-Glu-L-Lys-D-Ala-D-Ala)](n)-di-trans,octa-cis-undecaprenyl diphosphate + beta-D-GlcNAc-(1-&gt;4)-Mur2Ac(oyl-L-Ala-gamma-D-Glu-L-Lys-D-Ala-D-Ala)-di-trans,octa-cis-undecaprenyl diphosphate = [GlcNAc-(1-&gt;4)-Mur2Ac(oyl-L-Ala-gamma-D-Glu-L-Lys-D-Ala-D-Ala)](n+1)-di-trans,octa-cis-undecaprenyl diphosphate + di-trans,octa-cis-undecaprenyl diphosphate + H(+)</text>
        <dbReference type="Rhea" id="RHEA:23708"/>
        <dbReference type="Rhea" id="RHEA-COMP:9602"/>
        <dbReference type="Rhea" id="RHEA-COMP:9603"/>
        <dbReference type="ChEBI" id="CHEBI:15378"/>
        <dbReference type="ChEBI" id="CHEBI:58405"/>
        <dbReference type="ChEBI" id="CHEBI:60033"/>
        <dbReference type="ChEBI" id="CHEBI:78435"/>
        <dbReference type="EC" id="2.4.99.28"/>
    </reaction>
</comment>
<keyword evidence="15" id="KW-0812">Transmembrane</keyword>
<gene>
    <name evidence="18" type="ORF">A3A78_04010</name>
</gene>
<dbReference type="InterPro" id="IPR012338">
    <property type="entry name" value="Beta-lactam/transpept-like"/>
</dbReference>
<evidence type="ECO:0000256" key="15">
    <source>
        <dbReference type="SAM" id="Phobius"/>
    </source>
</evidence>
<dbReference type="InterPro" id="IPR013783">
    <property type="entry name" value="Ig-like_fold"/>
</dbReference>
<protein>
    <recommendedName>
        <fullName evidence="13">peptidoglycan glycosyltransferase</fullName>
        <ecNumber evidence="13">2.4.99.28</ecNumber>
    </recommendedName>
</protein>
<dbReference type="PANTHER" id="PTHR32282:SF11">
    <property type="entry name" value="PENICILLIN-BINDING PROTEIN 1B"/>
    <property type="match status" value="1"/>
</dbReference>
<proteinExistence type="predicted"/>
<keyword evidence="6" id="KW-0808">Transferase</keyword>
<feature type="domain" description="Glycosyl transferase family 51" evidence="17">
    <location>
        <begin position="59"/>
        <end position="225"/>
    </location>
</feature>
<dbReference type="GO" id="GO:0008955">
    <property type="term" value="F:peptidoglycan glycosyltransferase activity"/>
    <property type="evidence" value="ECO:0007669"/>
    <property type="project" value="UniProtKB-EC"/>
</dbReference>
<dbReference type="GO" id="GO:0008658">
    <property type="term" value="F:penicillin binding"/>
    <property type="evidence" value="ECO:0007669"/>
    <property type="project" value="InterPro"/>
</dbReference>
<evidence type="ECO:0000256" key="2">
    <source>
        <dbReference type="ARBA" id="ARBA00022475"/>
    </source>
</evidence>
<evidence type="ECO:0000313" key="18">
    <source>
        <dbReference type="EMBL" id="OGC55115.1"/>
    </source>
</evidence>
<evidence type="ECO:0000256" key="3">
    <source>
        <dbReference type="ARBA" id="ARBA00022645"/>
    </source>
</evidence>
<dbReference type="Gene3D" id="1.10.3810.10">
    <property type="entry name" value="Biosynthetic peptidoglycan transglycosylase-like"/>
    <property type="match status" value="1"/>
</dbReference>
<keyword evidence="2" id="KW-1003">Cell membrane</keyword>
<evidence type="ECO:0000256" key="14">
    <source>
        <dbReference type="ARBA" id="ARBA00049902"/>
    </source>
</evidence>
<keyword evidence="4" id="KW-0645">Protease</keyword>
<keyword evidence="15" id="KW-1133">Transmembrane helix</keyword>
<evidence type="ECO:0000256" key="5">
    <source>
        <dbReference type="ARBA" id="ARBA00022676"/>
    </source>
</evidence>
<evidence type="ECO:0000256" key="6">
    <source>
        <dbReference type="ARBA" id="ARBA00022679"/>
    </source>
</evidence>
<dbReference type="GO" id="GO:0008360">
    <property type="term" value="P:regulation of cell shape"/>
    <property type="evidence" value="ECO:0007669"/>
    <property type="project" value="UniProtKB-KW"/>
</dbReference>
<evidence type="ECO:0000256" key="4">
    <source>
        <dbReference type="ARBA" id="ARBA00022670"/>
    </source>
</evidence>
<dbReference type="Proteomes" id="UP000176504">
    <property type="component" value="Unassembled WGS sequence"/>
</dbReference>
<name>A0A1F4VD66_UNCKA</name>
<dbReference type="GO" id="GO:0071555">
    <property type="term" value="P:cell wall organization"/>
    <property type="evidence" value="ECO:0007669"/>
    <property type="project" value="UniProtKB-KW"/>
</dbReference>
<dbReference type="GO" id="GO:0030288">
    <property type="term" value="C:outer membrane-bounded periplasmic space"/>
    <property type="evidence" value="ECO:0007669"/>
    <property type="project" value="TreeGrafter"/>
</dbReference>
<evidence type="ECO:0000259" key="17">
    <source>
        <dbReference type="Pfam" id="PF00912"/>
    </source>
</evidence>
<dbReference type="InterPro" id="IPR036950">
    <property type="entry name" value="PBP_transglycosylase"/>
</dbReference>
<dbReference type="InterPro" id="IPR001460">
    <property type="entry name" value="PCN-bd_Tpept"/>
</dbReference>
<keyword evidence="3" id="KW-0121">Carboxypeptidase</keyword>
<feature type="transmembrane region" description="Helical" evidence="15">
    <location>
        <begin position="12"/>
        <end position="30"/>
    </location>
</feature>
<dbReference type="GO" id="GO:0006508">
    <property type="term" value="P:proteolysis"/>
    <property type="evidence" value="ECO:0007669"/>
    <property type="project" value="UniProtKB-KW"/>
</dbReference>
<keyword evidence="11" id="KW-0511">Multifunctional enzyme</keyword>
<comment type="caution">
    <text evidence="18">The sequence shown here is derived from an EMBL/GenBank/DDBJ whole genome shotgun (WGS) entry which is preliminary data.</text>
</comment>
<dbReference type="SUPFAM" id="SSF56601">
    <property type="entry name" value="beta-lactamase/transpeptidase-like"/>
    <property type="match status" value="1"/>
</dbReference>
<dbReference type="EC" id="2.4.99.28" evidence="13"/>
<evidence type="ECO:0000256" key="11">
    <source>
        <dbReference type="ARBA" id="ARBA00023268"/>
    </source>
</evidence>
<keyword evidence="12" id="KW-0961">Cell wall biogenesis/degradation</keyword>
<dbReference type="EMBL" id="MEVI01000003">
    <property type="protein sequence ID" value="OGC55115.1"/>
    <property type="molecule type" value="Genomic_DNA"/>
</dbReference>
<dbReference type="GO" id="GO:0004180">
    <property type="term" value="F:carboxypeptidase activity"/>
    <property type="evidence" value="ECO:0007669"/>
    <property type="project" value="UniProtKB-KW"/>
</dbReference>
<dbReference type="GO" id="GO:0005886">
    <property type="term" value="C:plasma membrane"/>
    <property type="evidence" value="ECO:0007669"/>
    <property type="project" value="UniProtKB-SubCell"/>
</dbReference>
<dbReference type="SUPFAM" id="SSF53955">
    <property type="entry name" value="Lysozyme-like"/>
    <property type="match status" value="1"/>
</dbReference>
<comment type="subcellular location">
    <subcellularLocation>
        <location evidence="1">Cell membrane</location>
    </subcellularLocation>
</comment>
<dbReference type="Gene3D" id="2.60.40.10">
    <property type="entry name" value="Immunoglobulins"/>
    <property type="match status" value="1"/>
</dbReference>
<dbReference type="Pfam" id="PF00912">
    <property type="entry name" value="Transgly"/>
    <property type="match status" value="1"/>
</dbReference>
<dbReference type="PANTHER" id="PTHR32282">
    <property type="entry name" value="BINDING PROTEIN TRANSPEPTIDASE, PUTATIVE-RELATED"/>
    <property type="match status" value="1"/>
</dbReference>
<evidence type="ECO:0000256" key="1">
    <source>
        <dbReference type="ARBA" id="ARBA00004236"/>
    </source>
</evidence>
<evidence type="ECO:0000256" key="12">
    <source>
        <dbReference type="ARBA" id="ARBA00023316"/>
    </source>
</evidence>
<evidence type="ECO:0000256" key="9">
    <source>
        <dbReference type="ARBA" id="ARBA00022984"/>
    </source>
</evidence>
<accession>A0A1F4VD66</accession>
<evidence type="ECO:0000259" key="16">
    <source>
        <dbReference type="Pfam" id="PF00905"/>
    </source>
</evidence>
<dbReference type="GO" id="GO:0009252">
    <property type="term" value="P:peptidoglycan biosynthetic process"/>
    <property type="evidence" value="ECO:0007669"/>
    <property type="project" value="UniProtKB-KW"/>
</dbReference>
<dbReference type="InterPro" id="IPR023346">
    <property type="entry name" value="Lysozyme-like_dom_sf"/>
</dbReference>
<keyword evidence="10 15" id="KW-0472">Membrane</keyword>
<organism evidence="18 19">
    <name type="scientific">candidate division WWE3 bacterium RIFCSPLOWO2_01_FULL_41_18</name>
    <dbReference type="NCBI Taxonomy" id="1802625"/>
    <lineage>
        <taxon>Bacteria</taxon>
        <taxon>Katanobacteria</taxon>
    </lineage>
</organism>
<keyword evidence="9" id="KW-0573">Peptidoglycan synthesis</keyword>
<dbReference type="AlphaFoldDB" id="A0A1F4VD66"/>
<dbReference type="InterPro" id="IPR050396">
    <property type="entry name" value="Glycosyltr_51/Transpeptidase"/>
</dbReference>
<evidence type="ECO:0000313" key="19">
    <source>
        <dbReference type="Proteomes" id="UP000176504"/>
    </source>
</evidence>
<dbReference type="InterPro" id="IPR001264">
    <property type="entry name" value="Glyco_trans_51"/>
</dbReference>
<keyword evidence="5" id="KW-0328">Glycosyltransferase</keyword>
<keyword evidence="7" id="KW-0378">Hydrolase</keyword>
<dbReference type="Gene3D" id="3.40.710.10">
    <property type="entry name" value="DD-peptidase/beta-lactamase superfamily"/>
    <property type="match status" value="1"/>
</dbReference>
<sequence length="747" mass="83186">MASKINNNRKILLGLIITSLVSFVILWTGTTEKRQGTLKIYDKNGVLLFEEVGDFGSNLHIKSTDIPQNLKDAVIATEDATFFKNPGFDLIAIIRSFYLNLLNKKIVSGASTITQQYVRMAVFNTEDAQKRSYIGKVREILTAAKLSLFLSKEEILLRYLNSVYLGNGSYGVESASRKYFKKSVSSLSLAEAAFLSGMIASPSKYNPYTNFKEAKQRQEYVLDLMLKENFINEEQLKKAKEEVLYIFPDESFIRAPHFVSYIKDELAKFNINSSGGIKVFTTLDYFKYERAREISNLWVNKLGSEHNLTNASIVMLDNNTGAIEVMLGGVNYFDGKSGGESNMAVAKRQPGSAIKPITYFAAFMQGFTPATPIEDIQKVYPTKTGEGFTPRNYDNKFHGTVLVREALASSLNVPAVEVLHRIGISKFLETAKALGITTFKRTDKYDLAITLGGGEITLLELSNAYASFARGGKFLPTYSIEKVETDDGKIIHQQKPPEGDKVYGEHGEKASYLINDILSDPKARMLGFSEKNPLVLSHKAAVKTGTTTDWHDIWAIGYTPDYTVGVWVGNNDNTPMTKVSGVTGAAPIWNQFFEEVIKGMPDKEFTKPEGIITKWICKDTGLPLSGDCDKKIEEIFAAGTEPSTSGASNTKQTESFISILNPKNKAVFLHDKDFKRNTLQLEARASEDIVEIKWYINEGHTGTSSTYPFILTIQPNTGNYLLKAKGITKDNRLVESEIISFEVVDDR</sequence>
<reference evidence="18 19" key="1">
    <citation type="journal article" date="2016" name="Nat. Commun.">
        <title>Thousands of microbial genomes shed light on interconnected biogeochemical processes in an aquifer system.</title>
        <authorList>
            <person name="Anantharaman K."/>
            <person name="Brown C.T."/>
            <person name="Hug L.A."/>
            <person name="Sharon I."/>
            <person name="Castelle C.J."/>
            <person name="Probst A.J."/>
            <person name="Thomas B.C."/>
            <person name="Singh A."/>
            <person name="Wilkins M.J."/>
            <person name="Karaoz U."/>
            <person name="Brodie E.L."/>
            <person name="Williams K.H."/>
            <person name="Hubbard S.S."/>
            <person name="Banfield J.F."/>
        </authorList>
    </citation>
    <scope>NUCLEOTIDE SEQUENCE [LARGE SCALE GENOMIC DNA]</scope>
</reference>
<evidence type="ECO:0000256" key="10">
    <source>
        <dbReference type="ARBA" id="ARBA00023136"/>
    </source>
</evidence>
<keyword evidence="8" id="KW-0133">Cell shape</keyword>
<evidence type="ECO:0000256" key="8">
    <source>
        <dbReference type="ARBA" id="ARBA00022960"/>
    </source>
</evidence>
<feature type="domain" description="Penicillin-binding protein transpeptidase" evidence="16">
    <location>
        <begin position="312"/>
        <end position="590"/>
    </location>
</feature>
<dbReference type="Pfam" id="PF00905">
    <property type="entry name" value="Transpeptidase"/>
    <property type="match status" value="1"/>
</dbReference>
<evidence type="ECO:0000256" key="7">
    <source>
        <dbReference type="ARBA" id="ARBA00022801"/>
    </source>
</evidence>